<accession>A0A9P1FRX5</accession>
<feature type="region of interest" description="Disordered" evidence="1">
    <location>
        <begin position="921"/>
        <end position="968"/>
    </location>
</feature>
<evidence type="ECO:0000256" key="1">
    <source>
        <dbReference type="SAM" id="MobiDB-lite"/>
    </source>
</evidence>
<name>A0A9P1FRX5_9DINO</name>
<dbReference type="EMBL" id="CAMXCT020001052">
    <property type="protein sequence ID" value="CAL1139523.1"/>
    <property type="molecule type" value="Genomic_DNA"/>
</dbReference>
<feature type="compositionally biased region" description="Basic residues" evidence="1">
    <location>
        <begin position="356"/>
        <end position="380"/>
    </location>
</feature>
<reference evidence="3" key="1">
    <citation type="submission" date="2022-10" db="EMBL/GenBank/DDBJ databases">
        <authorList>
            <person name="Chen Y."/>
            <person name="Dougan E. K."/>
            <person name="Chan C."/>
            <person name="Rhodes N."/>
            <person name="Thang M."/>
        </authorList>
    </citation>
    <scope>NUCLEOTIDE SEQUENCE</scope>
</reference>
<evidence type="ECO:0000313" key="4">
    <source>
        <dbReference type="EMBL" id="CAL1139523.1"/>
    </source>
</evidence>
<evidence type="ECO:0000259" key="2">
    <source>
        <dbReference type="Pfam" id="PF07727"/>
    </source>
</evidence>
<feature type="domain" description="Reverse transcriptase Ty1/copia-type" evidence="2">
    <location>
        <begin position="1571"/>
        <end position="1797"/>
    </location>
</feature>
<sequence>VASSSYLLLLQQGNNRGQRLLPEATWLLDRDRANWTVIGAASEAVRKLNHEDLRTKDPEGKASDKGLKLFLQTLKDNIAVEQPVRLNELFLKCFYSPQVWRGSTETMAQYIVRREQDFVRLKEASEQTQVSENVRCLLLLLLFSGLDGREQQAVLASVGNEYDFKKVAHALRIQYPNAIPRPVMRRDFLGAGRTAAASIQSKMRFKGSHKIKQVLAVDDADENDIAPEDDEVYVEGDFAEDEDESEGAYVAYSDDEALDSLLQEIPWDNPEESSLAEAYATVAQHRMQKRNQVSSKKSSSVSSTMTVPFKAHGDFSFDQRAKDQRAKATNFLKSVTQCTACFQRGHWVGDPECPKSGKKGKGKASPKRRPGVNHSPKKKAQPPATFFVLHEEIQSDEGDIKIVFNSDSDGTNYELDSYGFSAGLDLAASNNNEPNDAADNNSGILLADEAILAVGNGANSFTDSELCQHSSYKGGDEKHYFRGANGYTGHVTCQDPSCGKTVIRANRRENISMWRWLVMIALTTKWGKAARSRELARTIGRLSIAAEAEEVEPLVPFRAGHAGRAPQTPSPGSAWTCVSRASFSRNQKARIVYDGAHPDRAWLYGVLLSLDQELPPFPELADEDMAILQPLPADDSLVGHGALSGRSFLEVSSVAECEWFCRATMLHALANKPMRPEVFRFAFYLYGRLKLVRSAAIRMMKGDSKSVLKRTANPSAMEASRCIQVPLQVMENDPNHLELHYCDVMMFEDNIDEKPPGSSDPLLGADRTVPEEMVYILQDEESPGLAILGSGLTRTMHGRLWAERFEEKLKEQGKHPKIQKKKQIFRGVGGQTQSECVKAFPITLGGVPGEIYSAETEGGVPLLISRPFMEKLSTVLDLSRGTVSLEAIGVYNLPLQKTSKGHLAVDLLGDRLPDPHMTLKPCNKDEEYEDYSSVSPGISPKSSWASGAYQLPSDAHDSDYGDQQVEEQRHEDYMEHLRAEAEHFEDVMKSTADEPDRHHGEGLMCEDLTTFEQLLQEESFLVRKTTAKKGKKLDTMCRIVDPDDWDKKRILQNKNLRAVSKSPPSGKTWIKQLFAGQMGLTLAAVVIGMQVATPLDLSSTSWDASTPAGIKWMNRDMQVEDPYLTVITHPCGPWGSWSRFNLERGGSAAETVLAKREENRPVLKAVNKVIKDRLKAKRHVFVEQPWGSASLEEPEMHDVRDLIESGDLIMIKVDGCMVGYIDAESGLPHRKSSCYLTSMIAAESVFSNHMCNGDHKHQLVQELHKPLQFQVLKKHSLRKYDLYQINNEVNGNVKGGEDGSHTRPFGEMPHHGLSDGPLPQIQEGDDDVAMDFPAGDTPGQHQPTAGPAAVAVLPQPPQPGEPAQPALPGPLASSPDRRQLTEPEPALEPVPPTPRATTIHQDQLLETTAQESMRGQQALPSALPAPLQQPSLLQAQMDFQQPPPTTLHTAMNNPDRLDGLGPMRTTRHAGRDSVSGPYLAEEDIISAGTYGTTADDDWEIICPGMEDSVRRMRLKELLSESDDEFENYILTDVHPAEAFLTGRALFDQAMAKEWESWMKFNAVEVLTEEQVAALPQDAEVIGTRWVHTDKNKKTRMMLAATSKRTKKTQEQIDREHPLSAKSRIVVQGNQESDTGIRSDSPTASLLAFNLVCFVAVMMGWLVRAYDASTAYLQAKGIARLLILRPPRPPPPGISIHDLFRAKGSIYGTKDAGRSWWIKLLQDAKAEGWIPSKIEAALFFLYDGDVLVGVMVTHYENAMKVLTTKLHLKENSGSFKFCGKNVTQLEDGTITLDQKEMIEVLEYQLISKDRRTKPNLPLTETEKSQFRGLVGSMGWITRQTRPDVLVNVSMAAQTMGNPTVRDILDLNKGVKMLKETKDAVWSFKPSKIDLTNCMVFTCADSSFANINGLKSQCGYIVGLSLDSLPQGDPTPVLILETNSSSIERVCRSTLAAESNAVLMGVEAADYVRSILVEMTNPGVKVRNLENEFVKRPLLAFTDAKGLEATVSKDAGQPSDKREILNEGRSLEEGSTTIHWCDTSPMVADVLTKLGCERELILDVLARGVWQLEPSETAKEKKNRIRMDRQLRKYRKKADEMGEDG</sequence>
<gene>
    <name evidence="3" type="ORF">C1SCF055_LOCUS13524</name>
</gene>
<dbReference type="OrthoDB" id="413361at2759"/>
<reference evidence="4" key="2">
    <citation type="submission" date="2024-04" db="EMBL/GenBank/DDBJ databases">
        <authorList>
            <person name="Chen Y."/>
            <person name="Shah S."/>
            <person name="Dougan E. K."/>
            <person name="Thang M."/>
            <person name="Chan C."/>
        </authorList>
    </citation>
    <scope>NUCLEOTIDE SEQUENCE [LARGE SCALE GENOMIC DNA]</scope>
</reference>
<feature type="non-terminal residue" evidence="3">
    <location>
        <position position="1"/>
    </location>
</feature>
<feature type="region of interest" description="Disordered" evidence="1">
    <location>
        <begin position="1289"/>
        <end position="1396"/>
    </location>
</feature>
<feature type="compositionally biased region" description="Pro residues" evidence="1">
    <location>
        <begin position="1354"/>
        <end position="1368"/>
    </location>
</feature>
<protein>
    <recommendedName>
        <fullName evidence="2">Reverse transcriptase Ty1/copia-type domain-containing protein</fullName>
    </recommendedName>
</protein>
<comment type="caution">
    <text evidence="3">The sequence shown here is derived from an EMBL/GenBank/DDBJ whole genome shotgun (WGS) entry which is preliminary data.</text>
</comment>
<dbReference type="InterPro" id="IPR013103">
    <property type="entry name" value="RVT_2"/>
</dbReference>
<dbReference type="EMBL" id="CAMXCT010001052">
    <property type="protein sequence ID" value="CAI3986148.1"/>
    <property type="molecule type" value="Genomic_DNA"/>
</dbReference>
<proteinExistence type="predicted"/>
<feature type="region of interest" description="Disordered" evidence="1">
    <location>
        <begin position="349"/>
        <end position="381"/>
    </location>
</feature>
<evidence type="ECO:0000313" key="3">
    <source>
        <dbReference type="EMBL" id="CAI3986148.1"/>
    </source>
</evidence>
<organism evidence="3">
    <name type="scientific">Cladocopium goreaui</name>
    <dbReference type="NCBI Taxonomy" id="2562237"/>
    <lineage>
        <taxon>Eukaryota</taxon>
        <taxon>Sar</taxon>
        <taxon>Alveolata</taxon>
        <taxon>Dinophyceae</taxon>
        <taxon>Suessiales</taxon>
        <taxon>Symbiodiniaceae</taxon>
        <taxon>Cladocopium</taxon>
    </lineage>
</organism>
<feature type="compositionally biased region" description="Low complexity" evidence="1">
    <location>
        <begin position="932"/>
        <end position="943"/>
    </location>
</feature>
<dbReference type="Pfam" id="PF07727">
    <property type="entry name" value="RVT_2"/>
    <property type="match status" value="1"/>
</dbReference>